<feature type="domain" description="DUF362" evidence="1">
    <location>
        <begin position="45"/>
        <end position="241"/>
    </location>
</feature>
<protein>
    <recommendedName>
        <fullName evidence="1">DUF362 domain-containing protein</fullName>
    </recommendedName>
</protein>
<dbReference type="InterPro" id="IPR007160">
    <property type="entry name" value="DUF362"/>
</dbReference>
<dbReference type="KEGG" id="rsin:B6N60_03285"/>
<keyword evidence="3" id="KW-1185">Reference proteome</keyword>
<dbReference type="AlphaFoldDB" id="A0A975T9H1"/>
<accession>A0A975T9H1</accession>
<sequence length="323" mass="35179">MQTQKPSVSLIRATSYAQDALRESLTTLLEPLGGMAAFVKPGDRVLLKPNLLTGSRPTKECTTRPELVAVVAEMVIAVGGKPFLGDSPAFGSAKGVATANGYLPIAEKLNLPIVEFHGQRYQTVNDNFNHLLLCKEAMEADVVINLPKVKSHMQLTLTLGVKNLFGCVPGKMKAWWHMEAGKDASRFGEMLVETARAINPNLTILDGIIGHEGNGPSGGEPRHLGVLAASADVFALDRAMLEILQVSPQQVPTVAASQRLGICPEIKNIDFPLLSPDLLQIADWQLPDKLMPIDFALPRVIKSTFRHLYIRFIKEPMRAYGKG</sequence>
<dbReference type="RefSeq" id="WP_190601430.1">
    <property type="nucleotide sequence ID" value="NZ_CP021056.1"/>
</dbReference>
<organism evidence="2 3">
    <name type="scientific">Richelia sinica FACHB-800</name>
    <dbReference type="NCBI Taxonomy" id="1357546"/>
    <lineage>
        <taxon>Bacteria</taxon>
        <taxon>Bacillati</taxon>
        <taxon>Cyanobacteriota</taxon>
        <taxon>Cyanophyceae</taxon>
        <taxon>Nostocales</taxon>
        <taxon>Nostocaceae</taxon>
        <taxon>Richelia</taxon>
    </lineage>
</organism>
<evidence type="ECO:0000313" key="2">
    <source>
        <dbReference type="EMBL" id="QXE24580.1"/>
    </source>
</evidence>
<name>A0A975T9H1_9NOST</name>
<evidence type="ECO:0000259" key="1">
    <source>
        <dbReference type="Pfam" id="PF04015"/>
    </source>
</evidence>
<reference evidence="2" key="1">
    <citation type="submission" date="2017-04" db="EMBL/GenBank/DDBJ databases">
        <title>Genome deletions in a multicellular cyanobacterial endosymbiont for morphological adaptation in marine diatoms.</title>
        <authorList>
            <person name="Wang Y."/>
            <person name="Gao H."/>
            <person name="Li R."/>
            <person name="Xu X."/>
        </authorList>
    </citation>
    <scope>NUCLEOTIDE SEQUENCE</scope>
    <source>
        <strain evidence="2">FACHB 800</strain>
    </source>
</reference>
<dbReference type="Pfam" id="PF04015">
    <property type="entry name" value="DUF362"/>
    <property type="match status" value="1"/>
</dbReference>
<dbReference type="Proteomes" id="UP000683511">
    <property type="component" value="Chromosome"/>
</dbReference>
<evidence type="ECO:0000313" key="3">
    <source>
        <dbReference type="Proteomes" id="UP000683511"/>
    </source>
</evidence>
<gene>
    <name evidence="2" type="ORF">B6N60_03285</name>
</gene>
<proteinExistence type="predicted"/>
<dbReference type="EMBL" id="CP021056">
    <property type="protein sequence ID" value="QXE24580.1"/>
    <property type="molecule type" value="Genomic_DNA"/>
</dbReference>